<dbReference type="GO" id="GO:0003677">
    <property type="term" value="F:DNA binding"/>
    <property type="evidence" value="ECO:0007669"/>
    <property type="project" value="InterPro"/>
</dbReference>
<evidence type="ECO:0000256" key="1">
    <source>
        <dbReference type="ARBA" id="ARBA00023172"/>
    </source>
</evidence>
<accession>A0A5P2CAA3</accession>
<protein>
    <recommendedName>
        <fullName evidence="4">Integrase</fullName>
    </recommendedName>
</protein>
<dbReference type="InterPro" id="IPR013762">
    <property type="entry name" value="Integrase-like_cat_sf"/>
</dbReference>
<dbReference type="AlphaFoldDB" id="A0A5P2CAA3"/>
<organism evidence="2 3">
    <name type="scientific">Streptomyces venezuelae</name>
    <dbReference type="NCBI Taxonomy" id="54571"/>
    <lineage>
        <taxon>Bacteria</taxon>
        <taxon>Bacillati</taxon>
        <taxon>Actinomycetota</taxon>
        <taxon>Actinomycetes</taxon>
        <taxon>Kitasatosporales</taxon>
        <taxon>Streptomycetaceae</taxon>
        <taxon>Streptomyces</taxon>
    </lineage>
</organism>
<dbReference type="Gene3D" id="1.10.443.10">
    <property type="entry name" value="Intergrase catalytic core"/>
    <property type="match status" value="1"/>
</dbReference>
<reference evidence="2 3" key="1">
    <citation type="submission" date="2018-05" db="EMBL/GenBank/DDBJ databases">
        <title>Streptomyces venezuelae.</title>
        <authorList>
            <person name="Kim W."/>
            <person name="Lee N."/>
            <person name="Cho B.-K."/>
        </authorList>
    </citation>
    <scope>NUCLEOTIDE SEQUENCE [LARGE SCALE GENOMIC DNA]</scope>
    <source>
        <strain evidence="2 3">ATCC 14584</strain>
    </source>
</reference>
<evidence type="ECO:0000313" key="2">
    <source>
        <dbReference type="EMBL" id="QES39493.1"/>
    </source>
</evidence>
<gene>
    <name evidence="2" type="ORF">DEJ48_35995</name>
</gene>
<proteinExistence type="predicted"/>
<evidence type="ECO:0000313" key="3">
    <source>
        <dbReference type="Proteomes" id="UP000322927"/>
    </source>
</evidence>
<dbReference type="SUPFAM" id="SSF56349">
    <property type="entry name" value="DNA breaking-rejoining enzymes"/>
    <property type="match status" value="1"/>
</dbReference>
<name>A0A5P2CAA3_STRVZ</name>
<dbReference type="EMBL" id="CP029192">
    <property type="protein sequence ID" value="QES39493.1"/>
    <property type="molecule type" value="Genomic_DNA"/>
</dbReference>
<keyword evidence="1" id="KW-0233">DNA recombination</keyword>
<evidence type="ECO:0008006" key="4">
    <source>
        <dbReference type="Google" id="ProtNLM"/>
    </source>
</evidence>
<dbReference type="GO" id="GO:0006310">
    <property type="term" value="P:DNA recombination"/>
    <property type="evidence" value="ECO:0007669"/>
    <property type="project" value="UniProtKB-KW"/>
</dbReference>
<dbReference type="Proteomes" id="UP000322927">
    <property type="component" value="Chromosome"/>
</dbReference>
<sequence length="208" mass="23579">MRRAQAAGRYERLSGARMVLAVRGTGSVILEGAHGGVERRRWNDIGPRTRLRLLRRTPLGLEPVALWLNEDGLPRDGRGWEHTFDVANERIAMLGSAGFTCTAHMLRHSCALRWYAIGRLVHACRLGHLTVVQRQDFREQFGDTWHLVQTMLGHLRVETTKAVYLEPFRTLDVEMLLAHADGFAIEMFMAEVFTGHSRVRTDPLAGVR</sequence>
<dbReference type="OrthoDB" id="4020134at2"/>
<dbReference type="GO" id="GO:0015074">
    <property type="term" value="P:DNA integration"/>
    <property type="evidence" value="ECO:0007669"/>
    <property type="project" value="InterPro"/>
</dbReference>
<dbReference type="InterPro" id="IPR011010">
    <property type="entry name" value="DNA_brk_join_enz"/>
</dbReference>